<dbReference type="PROSITE" id="PS50041">
    <property type="entry name" value="C_TYPE_LECTIN_2"/>
    <property type="match status" value="1"/>
</dbReference>
<dbReference type="InterPro" id="IPR001304">
    <property type="entry name" value="C-type_lectin-like"/>
</dbReference>
<sequence>MAVWPVYLSLCLLLTLASGRMLPQTGGDKRCGACRAGWSAFGCRCFKFFNNPQIWINAEKICLHLDGNIASVHSHEEYAFMQNLIRYVTQGATRTWIGGHDAVHEGVWLWSDGSKFHFQIWSPGEPNNKNNEDCLEMNFKNGNWNDTPCSERRPFVCVKSSM</sequence>
<dbReference type="Proteomes" id="UP000472260">
    <property type="component" value="Unassembled WGS sequence"/>
</dbReference>
<reference evidence="4" key="2">
    <citation type="submission" date="2025-09" db="UniProtKB">
        <authorList>
            <consortium name="Ensembl"/>
        </authorList>
    </citation>
    <scope>IDENTIFICATION</scope>
</reference>
<feature type="domain" description="C-type lectin" evidence="3">
    <location>
        <begin position="41"/>
        <end position="158"/>
    </location>
</feature>
<gene>
    <name evidence="4" type="primary">LOC107680599</name>
</gene>
<organism evidence="4 5">
    <name type="scientific">Sinocyclocheilus anshuiensis</name>
    <dbReference type="NCBI Taxonomy" id="1608454"/>
    <lineage>
        <taxon>Eukaryota</taxon>
        <taxon>Metazoa</taxon>
        <taxon>Chordata</taxon>
        <taxon>Craniata</taxon>
        <taxon>Vertebrata</taxon>
        <taxon>Euteleostomi</taxon>
        <taxon>Actinopterygii</taxon>
        <taxon>Neopterygii</taxon>
        <taxon>Teleostei</taxon>
        <taxon>Ostariophysi</taxon>
        <taxon>Cypriniformes</taxon>
        <taxon>Cyprinidae</taxon>
        <taxon>Cyprininae</taxon>
        <taxon>Sinocyclocheilus</taxon>
    </lineage>
</organism>
<evidence type="ECO:0000313" key="5">
    <source>
        <dbReference type="Proteomes" id="UP000472260"/>
    </source>
</evidence>
<feature type="chain" id="PRO_5025377059" evidence="2">
    <location>
        <begin position="20"/>
        <end position="162"/>
    </location>
</feature>
<evidence type="ECO:0000259" key="3">
    <source>
        <dbReference type="PROSITE" id="PS50041"/>
    </source>
</evidence>
<proteinExistence type="predicted"/>
<dbReference type="SUPFAM" id="SSF56436">
    <property type="entry name" value="C-type lectin-like"/>
    <property type="match status" value="1"/>
</dbReference>
<keyword evidence="2" id="KW-0732">Signal</keyword>
<dbReference type="RefSeq" id="XP_016332025.1">
    <property type="nucleotide sequence ID" value="XM_016476539.1"/>
</dbReference>
<reference evidence="4" key="1">
    <citation type="submission" date="2025-08" db="UniProtKB">
        <authorList>
            <consortium name="Ensembl"/>
        </authorList>
    </citation>
    <scope>IDENTIFICATION</scope>
</reference>
<protein>
    <submittedName>
        <fullName evidence="4">Galactose-specific lectin nattectin-like</fullName>
    </submittedName>
</protein>
<dbReference type="KEGG" id="sanh:107680599"/>
<dbReference type="SMART" id="SM00034">
    <property type="entry name" value="CLECT"/>
    <property type="match status" value="1"/>
</dbReference>
<dbReference type="CDD" id="cd00037">
    <property type="entry name" value="CLECT"/>
    <property type="match status" value="1"/>
</dbReference>
<dbReference type="InterPro" id="IPR050111">
    <property type="entry name" value="C-type_lectin/snaclec_domain"/>
</dbReference>
<keyword evidence="5" id="KW-1185">Reference proteome</keyword>
<dbReference type="OrthoDB" id="418245at2759"/>
<dbReference type="RefSeq" id="XP_016332026.1">
    <property type="nucleotide sequence ID" value="XM_016476540.1"/>
</dbReference>
<evidence type="ECO:0000256" key="1">
    <source>
        <dbReference type="ARBA" id="ARBA00023157"/>
    </source>
</evidence>
<dbReference type="PRINTS" id="PR01504">
    <property type="entry name" value="PNCREATITSAP"/>
</dbReference>
<dbReference type="Ensembl" id="ENSSANT00000087841.1">
    <property type="protein sequence ID" value="ENSSANP00000082652.1"/>
    <property type="gene ID" value="ENSSANG00000041017.1"/>
</dbReference>
<dbReference type="PROSITE" id="PS00615">
    <property type="entry name" value="C_TYPE_LECTIN_1"/>
    <property type="match status" value="1"/>
</dbReference>
<dbReference type="GeneID" id="107680599"/>
<keyword evidence="1" id="KW-1015">Disulfide bond</keyword>
<dbReference type="InterPro" id="IPR016186">
    <property type="entry name" value="C-type_lectin-like/link_sf"/>
</dbReference>
<evidence type="ECO:0000256" key="2">
    <source>
        <dbReference type="SAM" id="SignalP"/>
    </source>
</evidence>
<dbReference type="Pfam" id="PF00059">
    <property type="entry name" value="Lectin_C"/>
    <property type="match status" value="1"/>
</dbReference>
<dbReference type="Gene3D" id="3.10.100.10">
    <property type="entry name" value="Mannose-Binding Protein A, subunit A"/>
    <property type="match status" value="1"/>
</dbReference>
<feature type="signal peptide" evidence="2">
    <location>
        <begin position="1"/>
        <end position="19"/>
    </location>
</feature>
<dbReference type="PANTHER" id="PTHR22803">
    <property type="entry name" value="MANNOSE, PHOSPHOLIPASE, LECTIN RECEPTOR RELATED"/>
    <property type="match status" value="1"/>
</dbReference>
<name>A0A671RGM5_9TELE</name>
<dbReference type="AlphaFoldDB" id="A0A671RGM5"/>
<dbReference type="InterPro" id="IPR016187">
    <property type="entry name" value="CTDL_fold"/>
</dbReference>
<accession>A0A671RGM5</accession>
<evidence type="ECO:0000313" key="4">
    <source>
        <dbReference type="Ensembl" id="ENSSANP00000082652.1"/>
    </source>
</evidence>
<dbReference type="InterPro" id="IPR018378">
    <property type="entry name" value="C-type_lectin_CS"/>
</dbReference>